<gene>
    <name evidence="2" type="primary">ORF39185</name>
</gene>
<name>A0A0B6YW46_9EUPU</name>
<dbReference type="AlphaFoldDB" id="A0A0B6YW46"/>
<feature type="compositionally biased region" description="Basic and acidic residues" evidence="1">
    <location>
        <begin position="121"/>
        <end position="143"/>
    </location>
</feature>
<feature type="compositionally biased region" description="Polar residues" evidence="1">
    <location>
        <begin position="109"/>
        <end position="120"/>
    </location>
</feature>
<feature type="compositionally biased region" description="Basic and acidic residues" evidence="1">
    <location>
        <begin position="275"/>
        <end position="295"/>
    </location>
</feature>
<feature type="region of interest" description="Disordered" evidence="1">
    <location>
        <begin position="170"/>
        <end position="295"/>
    </location>
</feature>
<organism evidence="2">
    <name type="scientific">Arion vulgaris</name>
    <dbReference type="NCBI Taxonomy" id="1028688"/>
    <lineage>
        <taxon>Eukaryota</taxon>
        <taxon>Metazoa</taxon>
        <taxon>Spiralia</taxon>
        <taxon>Lophotrochozoa</taxon>
        <taxon>Mollusca</taxon>
        <taxon>Gastropoda</taxon>
        <taxon>Heterobranchia</taxon>
        <taxon>Euthyneura</taxon>
        <taxon>Panpulmonata</taxon>
        <taxon>Eupulmonata</taxon>
        <taxon>Stylommatophora</taxon>
        <taxon>Helicina</taxon>
        <taxon>Arionoidea</taxon>
        <taxon>Arionidae</taxon>
        <taxon>Arion</taxon>
    </lineage>
</organism>
<feature type="compositionally biased region" description="Basic and acidic residues" evidence="1">
    <location>
        <begin position="240"/>
        <end position="255"/>
    </location>
</feature>
<reference evidence="2" key="1">
    <citation type="submission" date="2014-12" db="EMBL/GenBank/DDBJ databases">
        <title>Insight into the proteome of Arion vulgaris.</title>
        <authorList>
            <person name="Aradska J."/>
            <person name="Bulat T."/>
            <person name="Smidak R."/>
            <person name="Sarate P."/>
            <person name="Gangsoo J."/>
            <person name="Sialana F."/>
            <person name="Bilban M."/>
            <person name="Lubec G."/>
        </authorList>
    </citation>
    <scope>NUCLEOTIDE SEQUENCE</scope>
    <source>
        <tissue evidence="2">Skin</tissue>
    </source>
</reference>
<feature type="compositionally biased region" description="Basic and acidic residues" evidence="1">
    <location>
        <begin position="17"/>
        <end position="29"/>
    </location>
</feature>
<sequence>QRIDDQEEGEIVEEEERDRWAVSRNRCNDDHEDSGGLDVNAIHIEEMEIGTFRKRSMSQNEDNNNDGCKKMKKDEATQDSEIKQENKSEEEGSVSEDDTNSVKPVSRSFMLSNLLTSLKANETDRKQETTENKEEEEQKKQEEKEEEKEDLAKKPISILDFIGDASAKKFGLQTEQRDQGRLDQNFGQPRGSYSFGGGNNFGHRRSRQNNNRGRNRMQRDRGDGDAEDGCEEMGNAPMRPYDRRRGSWQEEDRGRQRSGSRDSQAVNSKSGLNEMKLHHDRDAETGRGRRDGESR</sequence>
<dbReference type="EMBL" id="HACG01013502">
    <property type="protein sequence ID" value="CEK60367.1"/>
    <property type="molecule type" value="Transcribed_RNA"/>
</dbReference>
<feature type="compositionally biased region" description="Acidic residues" evidence="1">
    <location>
        <begin position="1"/>
        <end position="16"/>
    </location>
</feature>
<feature type="compositionally biased region" description="Basic and acidic residues" evidence="1">
    <location>
        <begin position="67"/>
        <end position="90"/>
    </location>
</feature>
<proteinExistence type="predicted"/>
<accession>A0A0B6YW46</accession>
<protein>
    <submittedName>
        <fullName evidence="2">Uncharacterized protein</fullName>
    </submittedName>
</protein>
<feature type="compositionally biased region" description="Polar residues" evidence="1">
    <location>
        <begin position="57"/>
        <end position="66"/>
    </location>
</feature>
<feature type="non-terminal residue" evidence="2">
    <location>
        <position position="1"/>
    </location>
</feature>
<evidence type="ECO:0000256" key="1">
    <source>
        <dbReference type="SAM" id="MobiDB-lite"/>
    </source>
</evidence>
<evidence type="ECO:0000313" key="2">
    <source>
        <dbReference type="EMBL" id="CEK60367.1"/>
    </source>
</evidence>
<feature type="region of interest" description="Disordered" evidence="1">
    <location>
        <begin position="1"/>
        <end position="157"/>
    </location>
</feature>
<feature type="non-terminal residue" evidence="2">
    <location>
        <position position="295"/>
    </location>
</feature>